<dbReference type="GO" id="GO:0004252">
    <property type="term" value="F:serine-type endopeptidase activity"/>
    <property type="evidence" value="ECO:0007669"/>
    <property type="project" value="TreeGrafter"/>
</dbReference>
<dbReference type="Proteomes" id="UP000319700">
    <property type="component" value="Unassembled WGS sequence"/>
</dbReference>
<evidence type="ECO:0000256" key="1">
    <source>
        <dbReference type="ARBA" id="ARBA00022801"/>
    </source>
</evidence>
<reference evidence="3 4" key="1">
    <citation type="journal article" date="2019" name="Environ. Microbiol.">
        <title>Species interactions and distinct microbial communities in high Arctic permafrost affected cryosols are associated with the CH4 and CO2 gas fluxes.</title>
        <authorList>
            <person name="Altshuler I."/>
            <person name="Hamel J."/>
            <person name="Turney S."/>
            <person name="Magnuson E."/>
            <person name="Levesque R."/>
            <person name="Greer C."/>
            <person name="Whyte L.G."/>
        </authorList>
    </citation>
    <scope>NUCLEOTIDE SEQUENCE [LARGE SCALE GENOMIC DNA]</scope>
    <source>
        <strain evidence="3 4">42</strain>
    </source>
</reference>
<organism evidence="3 4">
    <name type="scientific">Flavobacterium pectinovorum</name>
    <dbReference type="NCBI Taxonomy" id="29533"/>
    <lineage>
        <taxon>Bacteria</taxon>
        <taxon>Pseudomonadati</taxon>
        <taxon>Bacteroidota</taxon>
        <taxon>Flavobacteriia</taxon>
        <taxon>Flavobacteriales</taxon>
        <taxon>Flavobacteriaceae</taxon>
        <taxon>Flavobacterium</taxon>
    </lineage>
</organism>
<sequence length="183" mass="21042">MASPKNFRTVLNKYLIYSDGLIGHSFGGYETAFIITQTPIFSAAVASGAITDLNSMYHSVSLQLGKPEMWRFQGEQWTMNKPPYEAAEKYNANSPIMHIANITTPVLLWTGKDDKMVDTHQSMEYYLALRRLGKKSIMLFYPEEGHTLVKPANQNDVTQKMLQWFDYFLKEDRSEKWIIDGTK</sequence>
<dbReference type="InterPro" id="IPR001375">
    <property type="entry name" value="Peptidase_S9_cat"/>
</dbReference>
<evidence type="ECO:0000259" key="2">
    <source>
        <dbReference type="Pfam" id="PF00326"/>
    </source>
</evidence>
<proteinExistence type="predicted"/>
<keyword evidence="1" id="KW-0378">Hydrolase</keyword>
<name>A0A502EPH4_9FLAO</name>
<accession>A0A502EPH4</accession>
<dbReference type="RefSeq" id="WP_140508734.1">
    <property type="nucleotide sequence ID" value="NZ_RCZH01000010.1"/>
</dbReference>
<protein>
    <recommendedName>
        <fullName evidence="2">Peptidase S9 prolyl oligopeptidase catalytic domain-containing protein</fullName>
    </recommendedName>
</protein>
<comment type="caution">
    <text evidence="3">The sequence shown here is derived from an EMBL/GenBank/DDBJ whole genome shotgun (WGS) entry which is preliminary data.</text>
</comment>
<dbReference type="EMBL" id="RCZH01000010">
    <property type="protein sequence ID" value="TPG38400.1"/>
    <property type="molecule type" value="Genomic_DNA"/>
</dbReference>
<keyword evidence="4" id="KW-1185">Reference proteome</keyword>
<dbReference type="SUPFAM" id="SSF53474">
    <property type="entry name" value="alpha/beta-Hydrolases"/>
    <property type="match status" value="1"/>
</dbReference>
<dbReference type="GO" id="GO:0006508">
    <property type="term" value="P:proteolysis"/>
    <property type="evidence" value="ECO:0007669"/>
    <property type="project" value="InterPro"/>
</dbReference>
<dbReference type="Gene3D" id="3.40.50.1820">
    <property type="entry name" value="alpha/beta hydrolase"/>
    <property type="match status" value="1"/>
</dbReference>
<evidence type="ECO:0000313" key="4">
    <source>
        <dbReference type="Proteomes" id="UP000319700"/>
    </source>
</evidence>
<evidence type="ECO:0000313" key="3">
    <source>
        <dbReference type="EMBL" id="TPG38400.1"/>
    </source>
</evidence>
<feature type="domain" description="Peptidase S9 prolyl oligopeptidase catalytic" evidence="2">
    <location>
        <begin position="20"/>
        <end position="170"/>
    </location>
</feature>
<dbReference type="PANTHER" id="PTHR42776">
    <property type="entry name" value="SERINE PEPTIDASE S9 FAMILY MEMBER"/>
    <property type="match status" value="1"/>
</dbReference>
<dbReference type="InterPro" id="IPR029058">
    <property type="entry name" value="AB_hydrolase_fold"/>
</dbReference>
<dbReference type="Pfam" id="PF00326">
    <property type="entry name" value="Peptidase_S9"/>
    <property type="match status" value="1"/>
</dbReference>
<gene>
    <name evidence="3" type="ORF">EAH81_15845</name>
</gene>
<dbReference type="PANTHER" id="PTHR42776:SF4">
    <property type="entry name" value="ACYLAMINO-ACID-RELEASING ENZYME"/>
    <property type="match status" value="1"/>
</dbReference>
<dbReference type="AlphaFoldDB" id="A0A502EPH4"/>